<keyword evidence="5 7" id="KW-1133">Transmembrane helix</keyword>
<dbReference type="InterPro" id="IPR000515">
    <property type="entry name" value="MetI-like"/>
</dbReference>
<evidence type="ECO:0000313" key="11">
    <source>
        <dbReference type="Proteomes" id="UP001151287"/>
    </source>
</evidence>
<reference evidence="10" key="1">
    <citation type="journal article" date="2022" name="Cell">
        <title>Repeat-based holocentromeres influence genome architecture and karyotype evolution.</title>
        <authorList>
            <person name="Hofstatter P.G."/>
            <person name="Thangavel G."/>
            <person name="Lux T."/>
            <person name="Neumann P."/>
            <person name="Vondrak T."/>
            <person name="Novak P."/>
            <person name="Zhang M."/>
            <person name="Costa L."/>
            <person name="Castellani M."/>
            <person name="Scott A."/>
            <person name="Toegelov H."/>
            <person name="Fuchs J."/>
            <person name="Mata-Sucre Y."/>
            <person name="Dias Y."/>
            <person name="Vanzela A.L.L."/>
            <person name="Huettel B."/>
            <person name="Almeida C.C.S."/>
            <person name="Simkova H."/>
            <person name="Souza G."/>
            <person name="Pedrosa-Harand A."/>
            <person name="Macas J."/>
            <person name="Mayer K.F.X."/>
            <person name="Houben A."/>
            <person name="Marques A."/>
        </authorList>
    </citation>
    <scope>NUCLEOTIDE SEQUENCE</scope>
    <source>
        <strain evidence="10">RhyBre1mFocal</strain>
    </source>
</reference>
<feature type="chain" id="PRO_5040491558" description="ABC transmembrane type-1 domain-containing protein" evidence="8">
    <location>
        <begin position="18"/>
        <end position="256"/>
    </location>
</feature>
<dbReference type="GO" id="GO:0005886">
    <property type="term" value="C:plasma membrane"/>
    <property type="evidence" value="ECO:0007669"/>
    <property type="project" value="UniProtKB-SubCell"/>
</dbReference>
<feature type="transmembrane region" description="Helical" evidence="7">
    <location>
        <begin position="119"/>
        <end position="137"/>
    </location>
</feature>
<organism evidence="10 11">
    <name type="scientific">Rhynchospora breviuscula</name>
    <dbReference type="NCBI Taxonomy" id="2022672"/>
    <lineage>
        <taxon>Eukaryota</taxon>
        <taxon>Viridiplantae</taxon>
        <taxon>Streptophyta</taxon>
        <taxon>Embryophyta</taxon>
        <taxon>Tracheophyta</taxon>
        <taxon>Spermatophyta</taxon>
        <taxon>Magnoliopsida</taxon>
        <taxon>Liliopsida</taxon>
        <taxon>Poales</taxon>
        <taxon>Cyperaceae</taxon>
        <taxon>Cyperoideae</taxon>
        <taxon>Rhynchosporeae</taxon>
        <taxon>Rhynchospora</taxon>
    </lineage>
</organism>
<dbReference type="PANTHER" id="PTHR43744">
    <property type="entry name" value="ABC TRANSPORTER PERMEASE PROTEIN MG189-RELATED-RELATED"/>
    <property type="match status" value="1"/>
</dbReference>
<comment type="subcellular location">
    <subcellularLocation>
        <location evidence="1">Cell membrane</location>
        <topology evidence="1">Multi-pass membrane protein</topology>
    </subcellularLocation>
</comment>
<dbReference type="PROSITE" id="PS50928">
    <property type="entry name" value="ABC_TM1"/>
    <property type="match status" value="1"/>
</dbReference>
<dbReference type="PANTHER" id="PTHR43744:SF8">
    <property type="entry name" value="SN-GLYCEROL-3-PHOSPHATE TRANSPORT SYSTEM PERMEASE PROTEIN UGPE"/>
    <property type="match status" value="1"/>
</dbReference>
<feature type="transmembrane region" description="Helical" evidence="7">
    <location>
        <begin position="220"/>
        <end position="241"/>
    </location>
</feature>
<keyword evidence="2" id="KW-0813">Transport</keyword>
<dbReference type="GO" id="GO:0055085">
    <property type="term" value="P:transmembrane transport"/>
    <property type="evidence" value="ECO:0007669"/>
    <property type="project" value="InterPro"/>
</dbReference>
<feature type="transmembrane region" description="Helical" evidence="7">
    <location>
        <begin position="49"/>
        <end position="73"/>
    </location>
</feature>
<evidence type="ECO:0000256" key="5">
    <source>
        <dbReference type="ARBA" id="ARBA00022989"/>
    </source>
</evidence>
<dbReference type="SUPFAM" id="SSF161098">
    <property type="entry name" value="MetI-like"/>
    <property type="match status" value="1"/>
</dbReference>
<comment type="caution">
    <text evidence="10">The sequence shown here is derived from an EMBL/GenBank/DDBJ whole genome shotgun (WGS) entry which is preliminary data.</text>
</comment>
<dbReference type="EMBL" id="JAMQYH010000377">
    <property type="protein sequence ID" value="KAJ1683080.1"/>
    <property type="molecule type" value="Genomic_DNA"/>
</dbReference>
<evidence type="ECO:0000256" key="6">
    <source>
        <dbReference type="ARBA" id="ARBA00023136"/>
    </source>
</evidence>
<keyword evidence="3" id="KW-1003">Cell membrane</keyword>
<sequence>MLFSVVPLLSMFTAALHEQGTSPSGIEWPANPQWHNFIDAWQVADVTPLLISSILLVLGVVPVGVLLATMAGYGLGQLRVPGGAIFFVLLLLGLTLPREATIVPIYYQIRDMGLLNTKLGLILVLIGLFMPFSVFWMRAHFVTMPQELGEAAAMDGAGAWQSFVRIQVPLAVPAMASLALLLFLWTWNTFLEAIVLIDDPTQRTMAGALQNFVGLHSTDIVLLNAGALLIMAPTIVAFLFFQRHFIKAMISGSVKG</sequence>
<evidence type="ECO:0000256" key="2">
    <source>
        <dbReference type="ARBA" id="ARBA00022448"/>
    </source>
</evidence>
<gene>
    <name evidence="10" type="ORF">LUZ63_021696</name>
</gene>
<feature type="domain" description="ABC transmembrane type-1" evidence="9">
    <location>
        <begin position="50"/>
        <end position="241"/>
    </location>
</feature>
<evidence type="ECO:0000256" key="7">
    <source>
        <dbReference type="SAM" id="Phobius"/>
    </source>
</evidence>
<dbReference type="CDD" id="cd06261">
    <property type="entry name" value="TM_PBP2"/>
    <property type="match status" value="1"/>
</dbReference>
<keyword evidence="4 7" id="KW-0812">Transmembrane</keyword>
<name>A0A9P9Z658_9POAL</name>
<dbReference type="OrthoDB" id="5571475at2759"/>
<evidence type="ECO:0000256" key="4">
    <source>
        <dbReference type="ARBA" id="ARBA00022692"/>
    </source>
</evidence>
<dbReference type="Proteomes" id="UP001151287">
    <property type="component" value="Unassembled WGS sequence"/>
</dbReference>
<evidence type="ECO:0000313" key="10">
    <source>
        <dbReference type="EMBL" id="KAJ1683080.1"/>
    </source>
</evidence>
<evidence type="ECO:0000256" key="8">
    <source>
        <dbReference type="SAM" id="SignalP"/>
    </source>
</evidence>
<dbReference type="InterPro" id="IPR035906">
    <property type="entry name" value="MetI-like_sf"/>
</dbReference>
<evidence type="ECO:0000256" key="3">
    <source>
        <dbReference type="ARBA" id="ARBA00022475"/>
    </source>
</evidence>
<keyword evidence="6 7" id="KW-0472">Membrane</keyword>
<feature type="transmembrane region" description="Helical" evidence="7">
    <location>
        <begin position="168"/>
        <end position="187"/>
    </location>
</feature>
<proteinExistence type="predicted"/>
<evidence type="ECO:0000256" key="1">
    <source>
        <dbReference type="ARBA" id="ARBA00004651"/>
    </source>
</evidence>
<evidence type="ECO:0000259" key="9">
    <source>
        <dbReference type="PROSITE" id="PS50928"/>
    </source>
</evidence>
<feature type="transmembrane region" description="Helical" evidence="7">
    <location>
        <begin position="85"/>
        <end position="107"/>
    </location>
</feature>
<feature type="signal peptide" evidence="8">
    <location>
        <begin position="1"/>
        <end position="17"/>
    </location>
</feature>
<accession>A0A9P9Z658</accession>
<keyword evidence="11" id="KW-1185">Reference proteome</keyword>
<dbReference type="Gene3D" id="1.10.3720.10">
    <property type="entry name" value="MetI-like"/>
    <property type="match status" value="1"/>
</dbReference>
<keyword evidence="8" id="KW-0732">Signal</keyword>
<dbReference type="Pfam" id="PF00528">
    <property type="entry name" value="BPD_transp_1"/>
    <property type="match status" value="1"/>
</dbReference>
<protein>
    <recommendedName>
        <fullName evidence="9">ABC transmembrane type-1 domain-containing protein</fullName>
    </recommendedName>
</protein>
<dbReference type="AlphaFoldDB" id="A0A9P9Z658"/>